<dbReference type="PANTHER" id="PTHR10465">
    <property type="entry name" value="TRANSMEMBRANE GTPASE FZO1"/>
    <property type="match status" value="1"/>
</dbReference>
<evidence type="ECO:0000256" key="1">
    <source>
        <dbReference type="ARBA" id="ARBA00004370"/>
    </source>
</evidence>
<name>A0ABU1G6K8_9GAMM</name>
<evidence type="ECO:0000259" key="8">
    <source>
        <dbReference type="Pfam" id="PF01926"/>
    </source>
</evidence>
<gene>
    <name evidence="9" type="ORF">QC818_15360</name>
</gene>
<dbReference type="Proteomes" id="UP001264519">
    <property type="component" value="Unassembled WGS sequence"/>
</dbReference>
<reference evidence="9 10" key="1">
    <citation type="submission" date="2023-04" db="EMBL/GenBank/DDBJ databases">
        <title>A long-awaited taxogenomic arrangement of the family Halomonadaceae.</title>
        <authorList>
            <person name="De La Haba R."/>
            <person name="Chuvochina M."/>
            <person name="Wittouck S."/>
            <person name="Arahal D.R."/>
            <person name="Sanchez-Porro C."/>
            <person name="Hugenholtz P."/>
            <person name="Ventosa A."/>
        </authorList>
    </citation>
    <scope>NUCLEOTIDE SEQUENCE [LARGE SCALE GENOMIC DNA]</scope>
    <source>
        <strain evidence="9 10">DSM 23530</strain>
    </source>
</reference>
<sequence>MQPENTSNTESRDTRMPRTPRPVQALFDRARPRLARYLEDARIQSLADHLHERQQSCTPVIMVYGLFNAGKSTLINALVGDMVAEEGVVPTTAAIDRYRWGAYELLDTPGVDALADHEATTQAQLERSDLILFVINSASAVDDQHTYETVIQLVDEGRRVMLILNNTEGHLNDATCNAVNDEVRSLLQQKAAESRIEIAQLLKHIPIHWVDARSARRGRMEDKPLLLRESRLPELEQALGRFIEETDKADLIERLAGDVRRIIDEALEVIQGQQSERGEAKFERIATRLDSETQRISVAMSELIRQQRQTLSSQLRQWMEDPEQVSETRIEQQLNSLVQELSSALEQRLEEELARTSQHLQAVVDELDPVSVVASTEASLEDVEFNTAGASSDEQKASSLLPPGTLQMLMKEIRSEHLVKAMQIAKDLLPKLFKGIGPKTMERWADKILKGTRLGGHPLVQVGVQLVTGLYQYYRAEQSRKEEAARFARYQEQVRDAARRIGYEYEASARSGIDVALRQALQPARDQLDEALGQAQEDTRTLEADRQALTSLRNALAVR</sequence>
<keyword evidence="2" id="KW-0547">Nucleotide-binding</keyword>
<dbReference type="Gene3D" id="3.40.50.300">
    <property type="entry name" value="P-loop containing nucleotide triphosphate hydrolases"/>
    <property type="match status" value="1"/>
</dbReference>
<protein>
    <submittedName>
        <fullName evidence="9">50S ribosome-binding GTPase</fullName>
    </submittedName>
</protein>
<feature type="region of interest" description="Disordered" evidence="7">
    <location>
        <begin position="1"/>
        <end position="22"/>
    </location>
</feature>
<dbReference type="InterPro" id="IPR027094">
    <property type="entry name" value="Mitofusin_fam"/>
</dbReference>
<evidence type="ECO:0000313" key="10">
    <source>
        <dbReference type="Proteomes" id="UP001264519"/>
    </source>
</evidence>
<dbReference type="Pfam" id="PF01926">
    <property type="entry name" value="MMR_HSR1"/>
    <property type="match status" value="1"/>
</dbReference>
<comment type="caution">
    <text evidence="9">The sequence shown here is derived from an EMBL/GenBank/DDBJ whole genome shotgun (WGS) entry which is preliminary data.</text>
</comment>
<dbReference type="InterPro" id="IPR006073">
    <property type="entry name" value="GTP-bd"/>
</dbReference>
<feature type="coiled-coil region" evidence="6">
    <location>
        <begin position="327"/>
        <end position="366"/>
    </location>
</feature>
<dbReference type="RefSeq" id="WP_309653740.1">
    <property type="nucleotide sequence ID" value="NZ_JARWAK010000015.1"/>
</dbReference>
<dbReference type="PANTHER" id="PTHR10465:SF0">
    <property type="entry name" value="SARCALUMENIN"/>
    <property type="match status" value="1"/>
</dbReference>
<feature type="domain" description="G" evidence="8">
    <location>
        <begin position="61"/>
        <end position="165"/>
    </location>
</feature>
<dbReference type="SUPFAM" id="SSF52540">
    <property type="entry name" value="P-loop containing nucleoside triphosphate hydrolases"/>
    <property type="match status" value="1"/>
</dbReference>
<evidence type="ECO:0000256" key="6">
    <source>
        <dbReference type="SAM" id="Coils"/>
    </source>
</evidence>
<evidence type="ECO:0000256" key="7">
    <source>
        <dbReference type="SAM" id="MobiDB-lite"/>
    </source>
</evidence>
<dbReference type="EMBL" id="JARWAK010000015">
    <property type="protein sequence ID" value="MDR5868163.1"/>
    <property type="molecule type" value="Genomic_DNA"/>
</dbReference>
<evidence type="ECO:0000256" key="4">
    <source>
        <dbReference type="ARBA" id="ARBA00023134"/>
    </source>
</evidence>
<evidence type="ECO:0000256" key="3">
    <source>
        <dbReference type="ARBA" id="ARBA00022801"/>
    </source>
</evidence>
<proteinExistence type="predicted"/>
<evidence type="ECO:0000256" key="2">
    <source>
        <dbReference type="ARBA" id="ARBA00022741"/>
    </source>
</evidence>
<comment type="subcellular location">
    <subcellularLocation>
        <location evidence="1">Membrane</location>
    </subcellularLocation>
</comment>
<accession>A0ABU1G6K8</accession>
<dbReference type="InterPro" id="IPR027417">
    <property type="entry name" value="P-loop_NTPase"/>
</dbReference>
<keyword evidence="3" id="KW-0378">Hydrolase</keyword>
<evidence type="ECO:0000313" key="9">
    <source>
        <dbReference type="EMBL" id="MDR5868163.1"/>
    </source>
</evidence>
<keyword evidence="6" id="KW-0175">Coiled coil</keyword>
<evidence type="ECO:0000256" key="5">
    <source>
        <dbReference type="ARBA" id="ARBA00023136"/>
    </source>
</evidence>
<organism evidence="9 10">
    <name type="scientific">Halomonas koreensis</name>
    <dbReference type="NCBI Taxonomy" id="245385"/>
    <lineage>
        <taxon>Bacteria</taxon>
        <taxon>Pseudomonadati</taxon>
        <taxon>Pseudomonadota</taxon>
        <taxon>Gammaproteobacteria</taxon>
        <taxon>Oceanospirillales</taxon>
        <taxon>Halomonadaceae</taxon>
        <taxon>Halomonas</taxon>
    </lineage>
</organism>
<keyword evidence="4" id="KW-0342">GTP-binding</keyword>
<keyword evidence="5" id="KW-0472">Membrane</keyword>
<keyword evidence="10" id="KW-1185">Reference proteome</keyword>